<dbReference type="EMBL" id="GL377319">
    <property type="protein sequence ID" value="EFI91100.1"/>
    <property type="molecule type" value="Genomic_DNA"/>
</dbReference>
<dbReference type="GeneID" id="9588840"/>
<gene>
    <name evidence="2" type="ORF">SCHCODRAFT_238816</name>
</gene>
<dbReference type="InParanoid" id="D8QLW3"/>
<dbReference type="AlphaFoldDB" id="D8QLW3"/>
<keyword evidence="3" id="KW-1185">Reference proteome</keyword>
<feature type="transmembrane region" description="Helical" evidence="1">
    <location>
        <begin position="12"/>
        <end position="30"/>
    </location>
</feature>
<reference evidence="2 3" key="1">
    <citation type="journal article" date="2010" name="Nat. Biotechnol.">
        <title>Genome sequence of the model mushroom Schizophyllum commune.</title>
        <authorList>
            <person name="Ohm R.A."/>
            <person name="de Jong J.F."/>
            <person name="Lugones L.G."/>
            <person name="Aerts A."/>
            <person name="Kothe E."/>
            <person name="Stajich J.E."/>
            <person name="de Vries R.P."/>
            <person name="Record E."/>
            <person name="Levasseur A."/>
            <person name="Baker S.E."/>
            <person name="Bartholomew K.A."/>
            <person name="Coutinho P.M."/>
            <person name="Erdmann S."/>
            <person name="Fowler T.J."/>
            <person name="Gathman A.C."/>
            <person name="Lombard V."/>
            <person name="Henrissat B."/>
            <person name="Knabe N."/>
            <person name="Kuees U."/>
            <person name="Lilly W.W."/>
            <person name="Lindquist E."/>
            <person name="Lucas S."/>
            <person name="Magnuson J.K."/>
            <person name="Piumi F."/>
            <person name="Raudaskoski M."/>
            <person name="Salamov A."/>
            <person name="Schmutz J."/>
            <person name="Schwarze F.W.M.R."/>
            <person name="vanKuyk P.A."/>
            <person name="Horton J.S."/>
            <person name="Grigoriev I.V."/>
            <person name="Woesten H.A.B."/>
        </authorList>
    </citation>
    <scope>NUCLEOTIDE SEQUENCE [LARGE SCALE GENOMIC DNA]</scope>
    <source>
        <strain evidence="3">H4-8 / FGSC 9210</strain>
    </source>
</reference>
<feature type="transmembrane region" description="Helical" evidence="1">
    <location>
        <begin position="51"/>
        <end position="69"/>
    </location>
</feature>
<dbReference type="OMA" id="WERNTKI"/>
<accession>D8QLW3</accession>
<keyword evidence="1" id="KW-0472">Membrane</keyword>
<organism evidence="3">
    <name type="scientific">Schizophyllum commune (strain H4-8 / FGSC 9210)</name>
    <name type="common">Split gill fungus</name>
    <dbReference type="NCBI Taxonomy" id="578458"/>
    <lineage>
        <taxon>Eukaryota</taxon>
        <taxon>Fungi</taxon>
        <taxon>Dikarya</taxon>
        <taxon>Basidiomycota</taxon>
        <taxon>Agaricomycotina</taxon>
        <taxon>Agaricomycetes</taxon>
        <taxon>Agaricomycetidae</taxon>
        <taxon>Agaricales</taxon>
        <taxon>Schizophyllaceae</taxon>
        <taxon>Schizophyllum</taxon>
    </lineage>
</organism>
<proteinExistence type="predicted"/>
<name>D8QLW3_SCHCM</name>
<dbReference type="HOGENOM" id="CLU_1397075_0_0_1"/>
<evidence type="ECO:0000256" key="1">
    <source>
        <dbReference type="SAM" id="Phobius"/>
    </source>
</evidence>
<feature type="transmembrane region" description="Helical" evidence="1">
    <location>
        <begin position="81"/>
        <end position="105"/>
    </location>
</feature>
<evidence type="ECO:0000313" key="3">
    <source>
        <dbReference type="Proteomes" id="UP000007431"/>
    </source>
</evidence>
<dbReference type="VEuPathDB" id="FungiDB:SCHCODRAFT_02517639"/>
<protein>
    <submittedName>
        <fullName evidence="2">Uncharacterized protein</fullName>
    </submittedName>
</protein>
<keyword evidence="1" id="KW-0812">Transmembrane</keyword>
<dbReference type="KEGG" id="scm:SCHCO_02517639"/>
<feature type="transmembrane region" description="Helical" evidence="1">
    <location>
        <begin position="126"/>
        <end position="155"/>
    </location>
</feature>
<keyword evidence="1" id="KW-1133">Transmembrane helix</keyword>
<evidence type="ECO:0000313" key="2">
    <source>
        <dbReference type="EMBL" id="EFI91100.1"/>
    </source>
</evidence>
<dbReference type="OrthoDB" id="3174319at2759"/>
<dbReference type="Proteomes" id="UP000007431">
    <property type="component" value="Unassembled WGS sequence"/>
</dbReference>
<sequence>MTWDIFGYDPDIAVTTALMFTVLSCLNYLLSDALVVWRAWVMWPSNNFVRGLLSGCMTLGLSGTIFEIVSQTAMVSEHIVLGLPLTVMAITLCLTNVVSTALIGARYCEQKVMRDSRMYRRDVSKLLAPNSSGMVGGVLLLLLESGVVYTVLWAINIFVQVSEKIEGHPHVAGHFEMMHETFYLCAAYFLLTTSS</sequence>